<dbReference type="AlphaFoldDB" id="A0A3M7PQ69"/>
<keyword evidence="2" id="KW-1185">Reference proteome</keyword>
<comment type="caution">
    <text evidence="1">The sequence shown here is derived from an EMBL/GenBank/DDBJ whole genome shotgun (WGS) entry which is preliminary data.</text>
</comment>
<evidence type="ECO:0000313" key="2">
    <source>
        <dbReference type="Proteomes" id="UP000276133"/>
    </source>
</evidence>
<accession>A0A3M7PQ69</accession>
<name>A0A3M7PQ69_BRAPC</name>
<evidence type="ECO:0000313" key="1">
    <source>
        <dbReference type="EMBL" id="RNA01193.1"/>
    </source>
</evidence>
<sequence length="71" mass="7970">KFQNFKIIFKNHKRKDSFYKEIALVPVESSDAAKLAAKKALSKQSKPFGAKVLIAEADGFVSVKLIELFKN</sequence>
<gene>
    <name evidence="1" type="ORF">BpHYR1_035738</name>
</gene>
<feature type="non-terminal residue" evidence="1">
    <location>
        <position position="1"/>
    </location>
</feature>
<protein>
    <submittedName>
        <fullName evidence="1">Uncharacterized protein</fullName>
    </submittedName>
</protein>
<dbReference type="Proteomes" id="UP000276133">
    <property type="component" value="Unassembled WGS sequence"/>
</dbReference>
<reference evidence="1 2" key="1">
    <citation type="journal article" date="2018" name="Sci. Rep.">
        <title>Genomic signatures of local adaptation to the degree of environmental predictability in rotifers.</title>
        <authorList>
            <person name="Franch-Gras L."/>
            <person name="Hahn C."/>
            <person name="Garcia-Roger E.M."/>
            <person name="Carmona M.J."/>
            <person name="Serra M."/>
            <person name="Gomez A."/>
        </authorList>
    </citation>
    <scope>NUCLEOTIDE SEQUENCE [LARGE SCALE GENOMIC DNA]</scope>
    <source>
        <strain evidence="1">HYR1</strain>
    </source>
</reference>
<dbReference type="EMBL" id="REGN01009420">
    <property type="protein sequence ID" value="RNA01193.1"/>
    <property type="molecule type" value="Genomic_DNA"/>
</dbReference>
<organism evidence="1 2">
    <name type="scientific">Brachionus plicatilis</name>
    <name type="common">Marine rotifer</name>
    <name type="synonym">Brachionus muelleri</name>
    <dbReference type="NCBI Taxonomy" id="10195"/>
    <lineage>
        <taxon>Eukaryota</taxon>
        <taxon>Metazoa</taxon>
        <taxon>Spiralia</taxon>
        <taxon>Gnathifera</taxon>
        <taxon>Rotifera</taxon>
        <taxon>Eurotatoria</taxon>
        <taxon>Monogononta</taxon>
        <taxon>Pseudotrocha</taxon>
        <taxon>Ploima</taxon>
        <taxon>Brachionidae</taxon>
        <taxon>Brachionus</taxon>
    </lineage>
</organism>
<proteinExistence type="predicted"/>